<feature type="region of interest" description="Disordered" evidence="1">
    <location>
        <begin position="658"/>
        <end position="682"/>
    </location>
</feature>
<keyword evidence="5" id="KW-1185">Reference proteome</keyword>
<dbReference type="Pfam" id="PF00855">
    <property type="entry name" value="PWWP"/>
    <property type="match status" value="1"/>
</dbReference>
<accession>A0A6H5I8V4</accession>
<dbReference type="Gene3D" id="2.30.30.140">
    <property type="match status" value="1"/>
</dbReference>
<dbReference type="PROSITE" id="PS50127">
    <property type="entry name" value="UBC_2"/>
    <property type="match status" value="1"/>
</dbReference>
<protein>
    <recommendedName>
        <fullName evidence="6">PWWP domain-containing protein</fullName>
    </recommendedName>
</protein>
<dbReference type="PANTHER" id="PTHR24067">
    <property type="entry name" value="UBIQUITIN-CONJUGATING ENZYME E2"/>
    <property type="match status" value="1"/>
</dbReference>
<feature type="region of interest" description="Disordered" evidence="1">
    <location>
        <begin position="622"/>
        <end position="641"/>
    </location>
</feature>
<dbReference type="EMBL" id="CADCXV010000716">
    <property type="protein sequence ID" value="CAB0033648.1"/>
    <property type="molecule type" value="Genomic_DNA"/>
</dbReference>
<dbReference type="Proteomes" id="UP000479190">
    <property type="component" value="Unassembled WGS sequence"/>
</dbReference>
<gene>
    <name evidence="4" type="ORF">TBRA_LOCUS5546</name>
</gene>
<evidence type="ECO:0000313" key="5">
    <source>
        <dbReference type="Proteomes" id="UP000479190"/>
    </source>
</evidence>
<dbReference type="InterPro" id="IPR016135">
    <property type="entry name" value="UBQ-conjugating_enzyme/RWD"/>
</dbReference>
<feature type="domain" description="UBC core" evidence="2">
    <location>
        <begin position="1124"/>
        <end position="1199"/>
    </location>
</feature>
<dbReference type="OrthoDB" id="1158011at2759"/>
<evidence type="ECO:0000259" key="2">
    <source>
        <dbReference type="PROSITE" id="PS50127"/>
    </source>
</evidence>
<evidence type="ECO:0000259" key="3">
    <source>
        <dbReference type="PROSITE" id="PS50812"/>
    </source>
</evidence>
<feature type="domain" description="PWWP" evidence="3">
    <location>
        <begin position="11"/>
        <end position="71"/>
    </location>
</feature>
<proteinExistence type="predicted"/>
<dbReference type="PROSITE" id="PS50812">
    <property type="entry name" value="PWWP"/>
    <property type="match status" value="1"/>
</dbReference>
<reference evidence="4 5" key="1">
    <citation type="submission" date="2020-02" db="EMBL/GenBank/DDBJ databases">
        <authorList>
            <person name="Ferguson B K."/>
        </authorList>
    </citation>
    <scope>NUCLEOTIDE SEQUENCE [LARGE SCALE GENOMIC DNA]</scope>
</reference>
<organism evidence="4 5">
    <name type="scientific">Trichogramma brassicae</name>
    <dbReference type="NCBI Taxonomy" id="86971"/>
    <lineage>
        <taxon>Eukaryota</taxon>
        <taxon>Metazoa</taxon>
        <taxon>Ecdysozoa</taxon>
        <taxon>Arthropoda</taxon>
        <taxon>Hexapoda</taxon>
        <taxon>Insecta</taxon>
        <taxon>Pterygota</taxon>
        <taxon>Neoptera</taxon>
        <taxon>Endopterygota</taxon>
        <taxon>Hymenoptera</taxon>
        <taxon>Apocrita</taxon>
        <taxon>Proctotrupomorpha</taxon>
        <taxon>Chalcidoidea</taxon>
        <taxon>Trichogrammatidae</taxon>
        <taxon>Trichogramma</taxon>
    </lineage>
</organism>
<dbReference type="CDD" id="cd05162">
    <property type="entry name" value="PWWP"/>
    <property type="match status" value="1"/>
</dbReference>
<evidence type="ECO:0000313" key="4">
    <source>
        <dbReference type="EMBL" id="CAB0033648.1"/>
    </source>
</evidence>
<feature type="region of interest" description="Disordered" evidence="1">
    <location>
        <begin position="104"/>
        <end position="124"/>
    </location>
</feature>
<sequence>MCDQTAIEYLDGDVVWVKLRSYWWPGQVISLEKLPKEIQAEFKKKPIIAAVKFFQEDSLKVNCYFVPTDDLSCLKKVEKNIEDVKSEKPVTDHVMQIITSVSRTPPDLEPKVTLPKKSPEKKPRNLDTAAITDKKLVVKAVSSNLIKRDEKKEIPSTLKSNVEKPVVVNAPAPIVQDNKKPKLQSNEVKISTAALSQEQKIILSPSIVKTPVKLSTLDTSIKTDSGVVTESKTVTPKREKPRIIENVTLDRPMVFKTRAISSRGNKSADSKKINYIKADTLKMLTNNMVQDSGVTSVSTTPKTFIVNQVGANSSPKTLANARIIEHVESPMKKKKLTHNLGVARTDISSILTTAGKRLSTPVKLQQHQQLPATLTSKSDEASGKTLTLQLGTFPKVSSNNSPLRAGVATSTVMKKQVITSKATATSVKVKPTDKYIVKGVMPNAPSQQFIIVQTSTSKNQDTVIQRDNKQTVKPVSKITKIIQQDGKVKIMSNNDQTVPKKIVQKRFSSDIPLDNVPTLIDNKVLVSEPATSANFGVQKKIPGIEISNLKQMQMGNPGFKKLVPPQLPAKKDDVMATLNSSPKIADNVARKAVLTPITGSRIKALAASKKSTASPVASVNKETPVKKVKPPTPITPSTPISTVTITAPKQVVTELQPKVAPKPKAARATANKRTATPKRTAKTVTTPAAISTVTPVVAPAVIPAVIPTKEVVVQQPQVIVTELQQPKVVSEQQPQVQQQHLQLPAQTFSITLPAVSGDNKETPVIFTDTSVNLGDNETYVLVTVDEQGRYNPIDNNFIVMGDNGTVFDPNSLEQQVYLVDNNPIVDLQQLDEGKGGIAKSSPTIELPAGTSLATDNNQFAVVTESQDTLTFENISQTNLINKTILQSTIIPPKEPISSSQVLETSLTLNQPIMSPFEIQSNGTTQTSFTVSYVPKSESFETAKQAESVVCMEGQNETNAASTIAQMTISEKSSNDEKIQEPTYVLEEKMITQDSGSTEMSEKMETENIHNSDEAAKDDSKLMTIELPNAKEHTDEYEETQVYPIDNIIKEMSSDLNNEGISFGKNDDLFLKSGDVCDEVNASSYQLINEDEVAASSYIPETPENQDGDQDQDSAISTSSYEILPSVKRLMKEAQELHDANDEYCAYPLEENIFEWHFTIQGPPSTDFEGGIYHGKIILPPEYPMKPPNIILLTRETSGIDEISSTVNDTDVRERRFPSSNTNTTVPQERHLEPTNGVLDEDYGRGGTPRIIPGGGGRMVGAPNGGPARPIGCIPGGIPEKNVQIIILRI</sequence>
<evidence type="ECO:0008006" key="6">
    <source>
        <dbReference type="Google" id="ProtNLM"/>
    </source>
</evidence>
<name>A0A6H5I8V4_9HYME</name>
<dbReference type="Gene3D" id="3.10.110.10">
    <property type="entry name" value="Ubiquitin Conjugating Enzyme"/>
    <property type="match status" value="1"/>
</dbReference>
<dbReference type="SUPFAM" id="SSF63748">
    <property type="entry name" value="Tudor/PWWP/MBT"/>
    <property type="match status" value="1"/>
</dbReference>
<dbReference type="SUPFAM" id="SSF54495">
    <property type="entry name" value="UBC-like"/>
    <property type="match status" value="1"/>
</dbReference>
<dbReference type="InterPro" id="IPR000608">
    <property type="entry name" value="UBC"/>
</dbReference>
<dbReference type="Pfam" id="PF00179">
    <property type="entry name" value="UQ_con"/>
    <property type="match status" value="1"/>
</dbReference>
<dbReference type="InterPro" id="IPR050113">
    <property type="entry name" value="Ub_conjugating_enzyme"/>
</dbReference>
<feature type="compositionally biased region" description="Low complexity" evidence="1">
    <location>
        <begin position="658"/>
        <end position="674"/>
    </location>
</feature>
<dbReference type="SMART" id="SM00212">
    <property type="entry name" value="UBCc"/>
    <property type="match status" value="1"/>
</dbReference>
<evidence type="ECO:0000256" key="1">
    <source>
        <dbReference type="SAM" id="MobiDB-lite"/>
    </source>
</evidence>
<dbReference type="InterPro" id="IPR000313">
    <property type="entry name" value="PWWP_dom"/>
</dbReference>